<evidence type="ECO:0000313" key="2">
    <source>
        <dbReference type="WBParaSite" id="JU765_v2.g747.t1"/>
    </source>
</evidence>
<dbReference type="Proteomes" id="UP000887576">
    <property type="component" value="Unplaced"/>
</dbReference>
<proteinExistence type="predicted"/>
<organism evidence="1 2">
    <name type="scientific">Panagrolaimus sp. JU765</name>
    <dbReference type="NCBI Taxonomy" id="591449"/>
    <lineage>
        <taxon>Eukaryota</taxon>
        <taxon>Metazoa</taxon>
        <taxon>Ecdysozoa</taxon>
        <taxon>Nematoda</taxon>
        <taxon>Chromadorea</taxon>
        <taxon>Rhabditida</taxon>
        <taxon>Tylenchina</taxon>
        <taxon>Panagrolaimomorpha</taxon>
        <taxon>Panagrolaimoidea</taxon>
        <taxon>Panagrolaimidae</taxon>
        <taxon>Panagrolaimus</taxon>
    </lineage>
</organism>
<protein>
    <submittedName>
        <fullName evidence="2">Uncharacterized protein</fullName>
    </submittedName>
</protein>
<reference evidence="2" key="1">
    <citation type="submission" date="2022-11" db="UniProtKB">
        <authorList>
            <consortium name="WormBaseParasite"/>
        </authorList>
    </citation>
    <scope>IDENTIFICATION</scope>
</reference>
<sequence length="337" mass="37937">MTSSKSECGIPDEISLSSELNKALNCDVVDAARQCVKQVLEFDPQKTDRNQFAELQVSIDKSIFGLTKDRRKSAFTPSEKYKITVLLTDVLAFEVEDDAQRDSIFNFIFLSAKKDTPSYKERILFLAAACTLAVQCPNPKLLECTAKWLFQGDSTESEGETIIQAVLDGFTFVDERWGLSRFVEELRVTCMPFMAACIVFSVTDANFGKSKTAVSLIKVLSKWFLHKSTAFVEIIKKSTRIAADFGLFRLPIILKYCCNNGIDDEDHERFHVGSLKLLNALVEQALFVNVSYLLSIDPNNLSPISLNRVQEWTYLAVKFNLVGKDQLHPDLNIVLNC</sequence>
<evidence type="ECO:0000313" key="1">
    <source>
        <dbReference type="Proteomes" id="UP000887576"/>
    </source>
</evidence>
<accession>A0AC34RJK0</accession>
<dbReference type="WBParaSite" id="JU765_v2.g747.t1">
    <property type="protein sequence ID" value="JU765_v2.g747.t1"/>
    <property type="gene ID" value="JU765_v2.g747"/>
</dbReference>
<name>A0AC34RJK0_9BILA</name>